<dbReference type="InterPro" id="IPR033162">
    <property type="entry name" value="TBCD"/>
</dbReference>
<dbReference type="InterPro" id="IPR021133">
    <property type="entry name" value="HEAT_type_2"/>
</dbReference>
<dbReference type="InParanoid" id="A0A1V8T2M4"/>
<evidence type="ECO:0000313" key="5">
    <source>
        <dbReference type="EMBL" id="OQO05667.1"/>
    </source>
</evidence>
<organism evidence="5 6">
    <name type="scientific">Cryoendolithus antarcticus</name>
    <dbReference type="NCBI Taxonomy" id="1507870"/>
    <lineage>
        <taxon>Eukaryota</taxon>
        <taxon>Fungi</taxon>
        <taxon>Dikarya</taxon>
        <taxon>Ascomycota</taxon>
        <taxon>Pezizomycotina</taxon>
        <taxon>Dothideomycetes</taxon>
        <taxon>Dothideomycetidae</taxon>
        <taxon>Cladosporiales</taxon>
        <taxon>Cladosporiaceae</taxon>
        <taxon>Cryoendolithus</taxon>
    </lineage>
</organism>
<dbReference type="GO" id="GO:0005096">
    <property type="term" value="F:GTPase activator activity"/>
    <property type="evidence" value="ECO:0007669"/>
    <property type="project" value="InterPro"/>
</dbReference>
<keyword evidence="1" id="KW-0143">Chaperone</keyword>
<evidence type="ECO:0000313" key="6">
    <source>
        <dbReference type="Proteomes" id="UP000192596"/>
    </source>
</evidence>
<dbReference type="SUPFAM" id="SSF48371">
    <property type="entry name" value="ARM repeat"/>
    <property type="match status" value="2"/>
</dbReference>
<reference evidence="6" key="1">
    <citation type="submission" date="2017-03" db="EMBL/GenBank/DDBJ databases">
        <title>Genomes of endolithic fungi from Antarctica.</title>
        <authorList>
            <person name="Coleine C."/>
            <person name="Masonjones S."/>
            <person name="Stajich J.E."/>
        </authorList>
    </citation>
    <scope>NUCLEOTIDE SEQUENCE [LARGE SCALE GENOMIC DNA]</scope>
    <source>
        <strain evidence="6">CCFEE 5527</strain>
    </source>
</reference>
<dbReference type="PANTHER" id="PTHR12658">
    <property type="entry name" value="BETA-TUBULIN COFACTOR D"/>
    <property type="match status" value="1"/>
</dbReference>
<gene>
    <name evidence="5" type="ORF">B0A48_09759</name>
</gene>
<proteinExistence type="predicted"/>
<feature type="repeat" description="HEAT" evidence="2">
    <location>
        <begin position="348"/>
        <end position="382"/>
    </location>
</feature>
<dbReference type="OrthoDB" id="10253476at2759"/>
<dbReference type="InterPro" id="IPR022577">
    <property type="entry name" value="TBCD_C"/>
</dbReference>
<dbReference type="InterPro" id="IPR058033">
    <property type="entry name" value="ARM_TBCD_2nd"/>
</dbReference>
<feature type="domain" description="Tubulin-folding cofactor D ARM repeats" evidence="4">
    <location>
        <begin position="336"/>
        <end position="545"/>
    </location>
</feature>
<dbReference type="GO" id="GO:0007021">
    <property type="term" value="P:tubulin complex assembly"/>
    <property type="evidence" value="ECO:0007669"/>
    <property type="project" value="InterPro"/>
</dbReference>
<name>A0A1V8T2M4_9PEZI</name>
<protein>
    <submittedName>
        <fullName evidence="5">Uncharacterized protein</fullName>
    </submittedName>
</protein>
<dbReference type="InterPro" id="IPR011989">
    <property type="entry name" value="ARM-like"/>
</dbReference>
<feature type="domain" description="Tubulin-folding cofactor D C-terminal" evidence="3">
    <location>
        <begin position="923"/>
        <end position="1102"/>
    </location>
</feature>
<dbReference type="EMBL" id="NAJO01000018">
    <property type="protein sequence ID" value="OQO05667.1"/>
    <property type="molecule type" value="Genomic_DNA"/>
</dbReference>
<dbReference type="GO" id="GO:0000226">
    <property type="term" value="P:microtubule cytoskeleton organization"/>
    <property type="evidence" value="ECO:0007669"/>
    <property type="project" value="TreeGrafter"/>
</dbReference>
<evidence type="ECO:0000256" key="1">
    <source>
        <dbReference type="ARBA" id="ARBA00023186"/>
    </source>
</evidence>
<dbReference type="PANTHER" id="PTHR12658:SF0">
    <property type="entry name" value="TUBULIN-SPECIFIC CHAPERONE D"/>
    <property type="match status" value="1"/>
</dbReference>
<dbReference type="Proteomes" id="UP000192596">
    <property type="component" value="Unassembled WGS sequence"/>
</dbReference>
<comment type="caution">
    <text evidence="5">The sequence shown here is derived from an EMBL/GenBank/DDBJ whole genome shotgun (WGS) entry which is preliminary data.</text>
</comment>
<dbReference type="PROSITE" id="PS50077">
    <property type="entry name" value="HEAT_REPEAT"/>
    <property type="match status" value="1"/>
</dbReference>
<dbReference type="Pfam" id="PF25767">
    <property type="entry name" value="ARM_TBCD_2nd"/>
    <property type="match status" value="1"/>
</dbReference>
<dbReference type="GO" id="GO:0007023">
    <property type="term" value="P:post-chaperonin tubulin folding pathway"/>
    <property type="evidence" value="ECO:0007669"/>
    <property type="project" value="InterPro"/>
</dbReference>
<dbReference type="Pfam" id="PF12612">
    <property type="entry name" value="TFCD_C"/>
    <property type="match status" value="1"/>
</dbReference>
<dbReference type="STRING" id="1507870.A0A1V8T2M4"/>
<evidence type="ECO:0000259" key="3">
    <source>
        <dbReference type="Pfam" id="PF12612"/>
    </source>
</evidence>
<evidence type="ECO:0000259" key="4">
    <source>
        <dbReference type="Pfam" id="PF25767"/>
    </source>
</evidence>
<dbReference type="Gene3D" id="1.25.10.10">
    <property type="entry name" value="Leucine-rich Repeat Variant"/>
    <property type="match status" value="1"/>
</dbReference>
<sequence length="1193" mass="128930">METFDEDDDIRLVRASATLLSDLESSLPKVLWKKSTTGSSHGAVHSRVRSKDLACIISLIEPFQGEPQLLDARLKYIVPPIVEACLEYLRRPTTKASAESLDTLTALSSILYHLCKVRGAKVIVGFFNNEPKYLGTILSSLESVAQTVKEDGADWRTAYVLLLWLSHMLLAPFNLSSFSAGVSDSIGVEGPILPSALPATAVRVVRLGLQYLSASTKAQDAAASMLARLVARPDMQKLGLADSLVSYAIGLVSPDTVPQGPVYDQLGPLRFLAALSGSSDLSHLAPSIYRACEVLCRDESTNPLSTNAIGKSLVVKIFRNTAILSLRAPENASELRSFAESTSILEDVIDHLLTSLGDRDTPVRYAAAKAMSLIISSLPPDMGHDIIQAVIESFREGMSRKGPLTDNQTVNALKWHGLTLALSHALFKRSASTEQLPEILEVLVAALSFEQRAATGSSIGTNVRDAANFGVWSLSRRYTTNELLAVDSSNMSFVQGTVKASNVIQAMAAQLILAACTDPAGNVRRGSSAALQELTGRHPNQVIEGISLVQIVDYQAVGLRRRGLIDVAAAAARLDHSYWTALVNNIVGWRGLDSADAVSREAAAESLAGLAAMSIDSYMHVALILEEHLKNTSTTQSEALHGIVLSMAHMLELKLTKMNSGSLAISHVHRRFWNAVTDHKLTTADFNPRILKSELHPALTQLAAAVCQCEIACGRKAHVDELHVPEQLTIYVDRLLSRQEAAILLVIPLLVRPLIELLRRTKTPLGSLGARTLSKQVAVDGAKGTLGGAGRAIALGALTSRYGVGFDGEAAALAISTLATLITAKTVDWRIIAAQALDFALQDLGDGLATTPEDVGSDLVNAIHIGLNDYTVDERGDIGSLVRLQALDCASHFLQLWRGMPTEQAQDGSGPPQRRWISESQLLLADILRLSLEKLDRVRSKAALCRRDQFTEMSIPDFAELPHGIVYIALALEPLCQPSTPPWAIRSLVEGTISVAGGGAETLLQLSRQELVGLLSQADPEYLHTFLTTYLDILRDLIPGPVQDTTLATTSPHLILPALNLLAYLLSTSLPSLLLTHASPFPWRLLLSTIQHLHHKSSDIPRLLVCTEIYMHLAIIPAICGEVLKKLLSMLKTNPFPRVRVAVAEVLWVIGRGEEGMRGMGEVDWTGRGLEGRASRDEVLGELGGWVDEQSKG</sequence>
<dbReference type="InterPro" id="IPR016024">
    <property type="entry name" value="ARM-type_fold"/>
</dbReference>
<dbReference type="AlphaFoldDB" id="A0A1V8T2M4"/>
<dbReference type="GO" id="GO:0048487">
    <property type="term" value="F:beta-tubulin binding"/>
    <property type="evidence" value="ECO:0007669"/>
    <property type="project" value="InterPro"/>
</dbReference>
<dbReference type="Pfam" id="PF23579">
    <property type="entry name" value="ARM_TBCD"/>
    <property type="match status" value="1"/>
</dbReference>
<accession>A0A1V8T2M4</accession>
<keyword evidence="6" id="KW-1185">Reference proteome</keyword>
<evidence type="ECO:0000256" key="2">
    <source>
        <dbReference type="PROSITE-ProRule" id="PRU00103"/>
    </source>
</evidence>